<organism evidence="2 3">
    <name type="scientific">Allisonella histaminiformans</name>
    <dbReference type="NCBI Taxonomy" id="209880"/>
    <lineage>
        <taxon>Bacteria</taxon>
        <taxon>Bacillati</taxon>
        <taxon>Bacillota</taxon>
        <taxon>Negativicutes</taxon>
        <taxon>Veillonellales</taxon>
        <taxon>Veillonellaceae</taxon>
        <taxon>Allisonella</taxon>
    </lineage>
</organism>
<sequence>MGKVNSVNRSFMSVRQLSTAGLLVGITIFLGISGYGFIPLFAINATILHIPTIIGAMAAGPKVGAMTGFFFGMFSFIQAFRSPAVMMQFASSYNPLYALIICVVPRVAIGWIAWKLFRILPGKLAVRAGGAAVITTFLHTVMFLSLFYLLVGVPFAQHQGVSPVAVAEMLAGIAGANGIPEAIVAGVITAPILSALYRIGNR</sequence>
<dbReference type="GO" id="GO:0022857">
    <property type="term" value="F:transmembrane transporter activity"/>
    <property type="evidence" value="ECO:0007669"/>
    <property type="project" value="InterPro"/>
</dbReference>
<feature type="transmembrane region" description="Helical" evidence="1">
    <location>
        <begin position="20"/>
        <end position="41"/>
    </location>
</feature>
<dbReference type="Proteomes" id="UP000199689">
    <property type="component" value="Unassembled WGS sequence"/>
</dbReference>
<keyword evidence="3" id="KW-1185">Reference proteome</keyword>
<keyword evidence="1" id="KW-0472">Membrane</keyword>
<dbReference type="InterPro" id="IPR024529">
    <property type="entry name" value="ECF_trnsprt_substrate-spec"/>
</dbReference>
<keyword evidence="1" id="KW-1133">Transmembrane helix</keyword>
<dbReference type="Pfam" id="PF12822">
    <property type="entry name" value="ECF_trnsprt"/>
    <property type="match status" value="1"/>
</dbReference>
<name>A0A1G5UTQ7_9FIRM</name>
<accession>A0A1G5UTQ7</accession>
<dbReference type="OrthoDB" id="9813540at2"/>
<evidence type="ECO:0000313" key="3">
    <source>
        <dbReference type="Proteomes" id="UP000199689"/>
    </source>
</evidence>
<gene>
    <name evidence="2" type="ORF">SAMN02910343_00001</name>
</gene>
<dbReference type="EMBL" id="FMXA01000003">
    <property type="protein sequence ID" value="SDA37012.1"/>
    <property type="molecule type" value="Genomic_DNA"/>
</dbReference>
<dbReference type="Gene3D" id="1.10.1760.20">
    <property type="match status" value="1"/>
</dbReference>
<dbReference type="AlphaFoldDB" id="A0A1G5UTQ7"/>
<keyword evidence="1" id="KW-0812">Transmembrane</keyword>
<protein>
    <submittedName>
        <fullName evidence="2">Uncharacterized membrane protein</fullName>
    </submittedName>
</protein>
<feature type="transmembrane region" description="Helical" evidence="1">
    <location>
        <begin position="129"/>
        <end position="150"/>
    </location>
</feature>
<dbReference type="RefSeq" id="WP_091362539.1">
    <property type="nucleotide sequence ID" value="NZ_FMXA01000003.1"/>
</dbReference>
<dbReference type="GeneID" id="87755057"/>
<reference evidence="2 3" key="1">
    <citation type="submission" date="2016-10" db="EMBL/GenBank/DDBJ databases">
        <authorList>
            <person name="de Groot N.N."/>
        </authorList>
    </citation>
    <scope>NUCLEOTIDE SEQUENCE [LARGE SCALE GENOMIC DNA]</scope>
    <source>
        <strain evidence="2 3">DSM 15230</strain>
    </source>
</reference>
<dbReference type="STRING" id="209880.SAMN02910343_00001"/>
<feature type="transmembrane region" description="Helical" evidence="1">
    <location>
        <begin position="97"/>
        <end position="117"/>
    </location>
</feature>
<evidence type="ECO:0000313" key="2">
    <source>
        <dbReference type="EMBL" id="SDA37012.1"/>
    </source>
</evidence>
<feature type="transmembrane region" description="Helical" evidence="1">
    <location>
        <begin position="53"/>
        <end position="77"/>
    </location>
</feature>
<proteinExistence type="predicted"/>
<evidence type="ECO:0000256" key="1">
    <source>
        <dbReference type="SAM" id="Phobius"/>
    </source>
</evidence>